<evidence type="ECO:0000313" key="2">
    <source>
        <dbReference type="EMBL" id="CAI5730476.1"/>
    </source>
</evidence>
<dbReference type="AlphaFoldDB" id="A0AAV0U5N4"/>
<feature type="compositionally biased region" description="Basic and acidic residues" evidence="1">
    <location>
        <begin position="16"/>
        <end position="41"/>
    </location>
</feature>
<feature type="region of interest" description="Disordered" evidence="1">
    <location>
        <begin position="1"/>
        <end position="41"/>
    </location>
</feature>
<feature type="region of interest" description="Disordered" evidence="1">
    <location>
        <begin position="77"/>
        <end position="313"/>
    </location>
</feature>
<feature type="compositionally biased region" description="Polar residues" evidence="1">
    <location>
        <begin position="204"/>
        <end position="214"/>
    </location>
</feature>
<gene>
    <name evidence="2" type="ORF">PDE001_LOCUS4522</name>
</gene>
<sequence>MLKSMNNVWNARKKQKMVDEYKNKPAQEDEKKETKKRDKDEVIRAFLENTEELASRGSQTAYTLSTLLINDTTVNGEDKNRLVSGDEENIDKNVSAEDSDRETDDDNELECTQPFIEEDIYADETCNDERRDDEETEVYPSSDNGTSFYGADHVCKENQSHGKTSRERNKVANVAYSREKHSVVGPTPGQTNEQRSGEDKVTSREGSQVTQQDYLTPRVSPCRARQFDPTEVNGESITIVDPRDNVKQNTKTTQNGDDQDECVPTQPSKLRREDESVVKSCFPLKQNGKKSDEAFGEKMDYRDSFSDQVCSKP</sequence>
<name>A0AAV0U5N4_9STRA</name>
<reference evidence="2" key="1">
    <citation type="submission" date="2022-12" db="EMBL/GenBank/DDBJ databases">
        <authorList>
            <person name="Webb A."/>
        </authorList>
    </citation>
    <scope>NUCLEOTIDE SEQUENCE</scope>
    <source>
        <strain evidence="2">Pd1</strain>
    </source>
</reference>
<dbReference type="EMBL" id="CANTFM010000818">
    <property type="protein sequence ID" value="CAI5730476.1"/>
    <property type="molecule type" value="Genomic_DNA"/>
</dbReference>
<accession>A0AAV0U5N4</accession>
<keyword evidence="3" id="KW-1185">Reference proteome</keyword>
<organism evidence="2 3">
    <name type="scientific">Peronospora destructor</name>
    <dbReference type="NCBI Taxonomy" id="86335"/>
    <lineage>
        <taxon>Eukaryota</taxon>
        <taxon>Sar</taxon>
        <taxon>Stramenopiles</taxon>
        <taxon>Oomycota</taxon>
        <taxon>Peronosporomycetes</taxon>
        <taxon>Peronosporales</taxon>
        <taxon>Peronosporaceae</taxon>
        <taxon>Peronospora</taxon>
    </lineage>
</organism>
<feature type="compositionally biased region" description="Basic and acidic residues" evidence="1">
    <location>
        <begin position="289"/>
        <end position="305"/>
    </location>
</feature>
<feature type="compositionally biased region" description="Acidic residues" evidence="1">
    <location>
        <begin position="97"/>
        <end position="109"/>
    </location>
</feature>
<feature type="compositionally biased region" description="Basic and acidic residues" evidence="1">
    <location>
        <begin position="153"/>
        <end position="170"/>
    </location>
</feature>
<evidence type="ECO:0000313" key="3">
    <source>
        <dbReference type="Proteomes" id="UP001162029"/>
    </source>
</evidence>
<dbReference type="Proteomes" id="UP001162029">
    <property type="component" value="Unassembled WGS sequence"/>
</dbReference>
<protein>
    <submittedName>
        <fullName evidence="2">Uncharacterized protein</fullName>
    </submittedName>
</protein>
<proteinExistence type="predicted"/>
<evidence type="ECO:0000256" key="1">
    <source>
        <dbReference type="SAM" id="MobiDB-lite"/>
    </source>
</evidence>
<comment type="caution">
    <text evidence="2">The sequence shown here is derived from an EMBL/GenBank/DDBJ whole genome shotgun (WGS) entry which is preliminary data.</text>
</comment>
<feature type="compositionally biased region" description="Acidic residues" evidence="1">
    <location>
        <begin position="116"/>
        <end position="137"/>
    </location>
</feature>
<feature type="compositionally biased region" description="Polar residues" evidence="1">
    <location>
        <begin position="247"/>
        <end position="256"/>
    </location>
</feature>